<feature type="region of interest" description="Disordered" evidence="1">
    <location>
        <begin position="187"/>
        <end position="214"/>
    </location>
</feature>
<dbReference type="InterPro" id="IPR018613">
    <property type="entry name" value="Ccdc97-like"/>
</dbReference>
<dbReference type="InterPro" id="IPR040233">
    <property type="entry name" value="CCD97-like_C"/>
</dbReference>
<feature type="region of interest" description="Disordered" evidence="1">
    <location>
        <begin position="236"/>
        <end position="279"/>
    </location>
</feature>
<proteinExistence type="predicted"/>
<name>A0A8B9MNI1_9AVES</name>
<feature type="compositionally biased region" description="Basic residues" evidence="1">
    <location>
        <begin position="98"/>
        <end position="108"/>
    </location>
</feature>
<dbReference type="Proteomes" id="UP000694541">
    <property type="component" value="Unplaced"/>
</dbReference>
<feature type="region of interest" description="Disordered" evidence="1">
    <location>
        <begin position="148"/>
        <end position="175"/>
    </location>
</feature>
<reference evidence="3" key="1">
    <citation type="submission" date="2025-08" db="UniProtKB">
        <authorList>
            <consortium name="Ensembl"/>
        </authorList>
    </citation>
    <scope>IDENTIFICATION</scope>
</reference>
<dbReference type="AlphaFoldDB" id="A0A8B9MNI1"/>
<evidence type="ECO:0000313" key="3">
    <source>
        <dbReference type="Ensembl" id="ENSANIP00000010263.1"/>
    </source>
</evidence>
<accession>A0A8B9MNI1</accession>
<reference evidence="3" key="2">
    <citation type="submission" date="2025-09" db="UniProtKB">
        <authorList>
            <consortium name="Ensembl"/>
        </authorList>
    </citation>
    <scope>IDENTIFICATION</scope>
</reference>
<feature type="compositionally biased region" description="Basic and acidic residues" evidence="1">
    <location>
        <begin position="1"/>
        <end position="13"/>
    </location>
</feature>
<organism evidence="3 4">
    <name type="scientific">Accipiter nisus</name>
    <name type="common">Eurasian sparrowhawk</name>
    <dbReference type="NCBI Taxonomy" id="211598"/>
    <lineage>
        <taxon>Eukaryota</taxon>
        <taxon>Metazoa</taxon>
        <taxon>Chordata</taxon>
        <taxon>Craniata</taxon>
        <taxon>Vertebrata</taxon>
        <taxon>Euteleostomi</taxon>
        <taxon>Archelosauria</taxon>
        <taxon>Archosauria</taxon>
        <taxon>Dinosauria</taxon>
        <taxon>Saurischia</taxon>
        <taxon>Theropoda</taxon>
        <taxon>Coelurosauria</taxon>
        <taxon>Aves</taxon>
        <taxon>Neognathae</taxon>
        <taxon>Neoaves</taxon>
        <taxon>Telluraves</taxon>
        <taxon>Accipitrimorphae</taxon>
        <taxon>Accipitriformes</taxon>
        <taxon>Accipitridae</taxon>
        <taxon>Accipitrinae</taxon>
        <taxon>Accipiter</taxon>
    </lineage>
</organism>
<dbReference type="Pfam" id="PF09747">
    <property type="entry name" value="CCD97-like_C"/>
    <property type="match status" value="2"/>
</dbReference>
<feature type="compositionally biased region" description="Basic and acidic residues" evidence="1">
    <location>
        <begin position="26"/>
        <end position="40"/>
    </location>
</feature>
<feature type="domain" description="CCD97-like C-terminal" evidence="2">
    <location>
        <begin position="205"/>
        <end position="270"/>
    </location>
</feature>
<dbReference type="PANTHER" id="PTHR31840:SF1">
    <property type="entry name" value="COILED-COIL DOMAIN-CONTAINING PROTEIN 97"/>
    <property type="match status" value="1"/>
</dbReference>
<feature type="domain" description="CCD97-like C-terminal" evidence="2">
    <location>
        <begin position="110"/>
        <end position="203"/>
    </location>
</feature>
<evidence type="ECO:0000259" key="2">
    <source>
        <dbReference type="Pfam" id="PF09747"/>
    </source>
</evidence>
<feature type="region of interest" description="Disordered" evidence="1">
    <location>
        <begin position="1"/>
        <end position="108"/>
    </location>
</feature>
<dbReference type="PANTHER" id="PTHR31840">
    <property type="entry name" value="COILED-COIL DOMAIN-CONTAINING PROTEIN 97"/>
    <property type="match status" value="1"/>
</dbReference>
<evidence type="ECO:0000256" key="1">
    <source>
        <dbReference type="SAM" id="MobiDB-lite"/>
    </source>
</evidence>
<protein>
    <submittedName>
        <fullName evidence="3">Coiled-coil domain containing 97</fullName>
    </submittedName>
</protein>
<evidence type="ECO:0000313" key="4">
    <source>
        <dbReference type="Proteomes" id="UP000694541"/>
    </source>
</evidence>
<feature type="compositionally biased region" description="Pro residues" evidence="1">
    <location>
        <begin position="157"/>
        <end position="169"/>
    </location>
</feature>
<sequence length="279" mass="31776">MLKRDPMSPKRDFAATPDPKVRKRDTKISKRDTKMLKKDPTSPPRDPVSPQWDSSVTQQDPPSPMGDPTADEDPLFLESFPGGLGPERWRPEIGPLGRPRRPSARTHLRNRRYAALRQLIQGGEYFSEEEMRAREPLLYQHYIGQYRGAEPLLGDPPVTPHPLGTPPGPQSLTGLLLRSVEEAAVQQRLRRQRLQDGDSGDEEGDSSPDPWVPDAAERAMLREEFTSRMYQRFLDGEDGDFDYSQVDENPDLDNLDIVSRDAEERYFDEEEPSDAPQLE</sequence>
<keyword evidence="4" id="KW-1185">Reference proteome</keyword>
<feature type="compositionally biased region" description="Polar residues" evidence="1">
    <location>
        <begin position="51"/>
        <end position="60"/>
    </location>
</feature>
<dbReference type="Ensembl" id="ENSANIT00000010620.1">
    <property type="protein sequence ID" value="ENSANIP00000010263.1"/>
    <property type="gene ID" value="ENSANIG00000006943.1"/>
</dbReference>